<proteinExistence type="predicted"/>
<evidence type="ECO:0000313" key="1">
    <source>
        <dbReference type="EMBL" id="KAH8010819.1"/>
    </source>
</evidence>
<comment type="caution">
    <text evidence="1">The sequence shown here is derived from an EMBL/GenBank/DDBJ whole genome shotgun (WGS) entry which is preliminary data.</text>
</comment>
<sequence>MSKQSEKTDSKLYKSEEDSTKAFYIDFKKVGHLDITVLCSICHEAVHIRQLFHHKRAHQAQAVLGYRQPWTEILDLNKLALQQKKLILGMINTPKYTEKRAHKIGFSFEFLKESLKITPYFCIDSVGQSSVHTEEVRNPVIKAIAICQDRNTLWQANLEDTFVVLDNYGNRPGTCFFGLFDGSNGIYAAETTSMELPLLFLGQLSCIDSSYQLSDAEQQVLDSFHTVFRADYTLREKIFTAKPKQTKRFQPNDYKWIHKAYAKSFWRMDRLLRLGRNEVSRIRWSSCSATTCLVEKIISEKQHQQTQDGVETRQRISEKNERNIMKQEELPENASTAEEENTTAQQQEVPLVSNIEEQKETLEKINEEEKTNAENSKCFINNEVRLQEDCLTNSDNSTQSEKGSTGIMHIANIEGDLEEDNAEQNSTKIRSPIISDSVEVERIPSGFSAGSLKEQKLNSPPKKAAESCILNKDTPFSEYTETTSSHSGSQTSFEELQVLDAHQVSDTVESTNNQASSPQTEDEETDATTFYAHAAKYISKHLVKAALQAGSRDNITVLVTLLNGCDKIPTYLQYAYEGSHYEL</sequence>
<dbReference type="EMBL" id="CM037624">
    <property type="protein sequence ID" value="KAH8010819.1"/>
    <property type="molecule type" value="Genomic_DNA"/>
</dbReference>
<gene>
    <name evidence="1" type="ORF">K3G42_014401</name>
</gene>
<protein>
    <submittedName>
        <fullName evidence="1">Uncharacterized protein</fullName>
    </submittedName>
</protein>
<accession>A0ACB8FV29</accession>
<evidence type="ECO:0000313" key="2">
    <source>
        <dbReference type="Proteomes" id="UP000827872"/>
    </source>
</evidence>
<keyword evidence="2" id="KW-1185">Reference proteome</keyword>
<dbReference type="Proteomes" id="UP000827872">
    <property type="component" value="Linkage Group LG11"/>
</dbReference>
<name>A0ACB8FV29_9SAUR</name>
<reference evidence="1" key="1">
    <citation type="submission" date="2021-08" db="EMBL/GenBank/DDBJ databases">
        <title>The first chromosome-level gecko genome reveals the dynamic sex chromosomes of Neotropical dwarf geckos (Sphaerodactylidae: Sphaerodactylus).</title>
        <authorList>
            <person name="Pinto B.J."/>
            <person name="Keating S.E."/>
            <person name="Gamble T."/>
        </authorList>
    </citation>
    <scope>NUCLEOTIDE SEQUENCE</scope>
    <source>
        <strain evidence="1">TG3544</strain>
    </source>
</reference>
<organism evidence="1 2">
    <name type="scientific">Sphaerodactylus townsendi</name>
    <dbReference type="NCBI Taxonomy" id="933632"/>
    <lineage>
        <taxon>Eukaryota</taxon>
        <taxon>Metazoa</taxon>
        <taxon>Chordata</taxon>
        <taxon>Craniata</taxon>
        <taxon>Vertebrata</taxon>
        <taxon>Euteleostomi</taxon>
        <taxon>Lepidosauria</taxon>
        <taxon>Squamata</taxon>
        <taxon>Bifurcata</taxon>
        <taxon>Gekkota</taxon>
        <taxon>Sphaerodactylidae</taxon>
        <taxon>Sphaerodactylus</taxon>
    </lineage>
</organism>